<dbReference type="Proteomes" id="UP000198967">
    <property type="component" value="Unassembled WGS sequence"/>
</dbReference>
<comment type="catalytic activity">
    <reaction evidence="5">
        <text>isopentenyl diphosphate + 2 oxidized [2Fe-2S]-[ferredoxin] + H2O = (2E)-4-hydroxy-3-methylbut-2-enyl diphosphate + 2 reduced [2Fe-2S]-[ferredoxin] + 2 H(+)</text>
        <dbReference type="Rhea" id="RHEA:24488"/>
        <dbReference type="Rhea" id="RHEA-COMP:10000"/>
        <dbReference type="Rhea" id="RHEA-COMP:10001"/>
        <dbReference type="ChEBI" id="CHEBI:15377"/>
        <dbReference type="ChEBI" id="CHEBI:15378"/>
        <dbReference type="ChEBI" id="CHEBI:33737"/>
        <dbReference type="ChEBI" id="CHEBI:33738"/>
        <dbReference type="ChEBI" id="CHEBI:128753"/>
        <dbReference type="ChEBI" id="CHEBI:128769"/>
        <dbReference type="EC" id="1.17.7.4"/>
    </reaction>
</comment>
<dbReference type="OrthoDB" id="9804068at2"/>
<keyword evidence="4 5" id="KW-0411">Iron-sulfur</keyword>
<feature type="binding site" evidence="5">
    <location>
        <position position="424"/>
    </location>
    <ligand>
        <name>dimethylallyl diphosphate</name>
        <dbReference type="ChEBI" id="CHEBI:57623"/>
    </ligand>
</feature>
<feature type="binding site" evidence="5">
    <location>
        <position position="468"/>
    </location>
    <ligand>
        <name>dimethylallyl diphosphate</name>
        <dbReference type="ChEBI" id="CHEBI:57623"/>
    </ligand>
</feature>
<feature type="binding site" evidence="5">
    <location>
        <position position="276"/>
    </location>
    <ligand>
        <name>isopentenyl diphosphate</name>
        <dbReference type="ChEBI" id="CHEBI:128769"/>
    </ligand>
</feature>
<feature type="domain" description="Nucleoside phosphorylase" evidence="6">
    <location>
        <begin position="35"/>
        <end position="168"/>
    </location>
</feature>
<feature type="binding site" evidence="5">
    <location>
        <position position="468"/>
    </location>
    <ligand>
        <name>(2E)-4-hydroxy-3-methylbut-2-enyl diphosphate</name>
        <dbReference type="ChEBI" id="CHEBI:128753"/>
    </ligand>
</feature>
<feature type="binding site" evidence="5">
    <location>
        <position position="326"/>
    </location>
    <ligand>
        <name>(2E)-4-hydroxy-3-methylbut-2-enyl diphosphate</name>
        <dbReference type="ChEBI" id="CHEBI:128753"/>
    </ligand>
</feature>
<evidence type="ECO:0000313" key="7">
    <source>
        <dbReference type="EMBL" id="SDF09492.1"/>
    </source>
</evidence>
<feature type="binding site" evidence="5">
    <location>
        <position position="425"/>
    </location>
    <ligand>
        <name>(2E)-4-hydroxy-3-methylbut-2-enyl diphosphate</name>
        <dbReference type="ChEBI" id="CHEBI:128753"/>
    </ligand>
</feature>
<dbReference type="NCBIfam" id="TIGR00216">
    <property type="entry name" value="ispH_lytB"/>
    <property type="match status" value="1"/>
</dbReference>
<evidence type="ECO:0000259" key="6">
    <source>
        <dbReference type="Pfam" id="PF01048"/>
    </source>
</evidence>
<evidence type="ECO:0000256" key="5">
    <source>
        <dbReference type="HAMAP-Rule" id="MF_00191"/>
    </source>
</evidence>
<keyword evidence="2 5" id="KW-0479">Metal-binding</keyword>
<feature type="binding site" evidence="5">
    <location>
        <position position="326"/>
    </location>
    <ligand>
        <name>dimethylallyl diphosphate</name>
        <dbReference type="ChEBI" id="CHEBI:57623"/>
    </ligand>
</feature>
<comment type="cofactor">
    <cofactor evidence="5">
        <name>[4Fe-4S] cluster</name>
        <dbReference type="ChEBI" id="CHEBI:49883"/>
    </cofactor>
    <text evidence="5">Binds 1 [4Fe-4S] cluster per subunit.</text>
</comment>
<comment type="pathway">
    <text evidence="5">Isoprenoid biosynthesis; dimethylallyl diphosphate biosynthesis; dimethylallyl diphosphate from (2E)-4-hydroxy-3-methylbutenyl diphosphate: step 1/1.</text>
</comment>
<dbReference type="UniPathway" id="UPA00059">
    <property type="reaction ID" value="UER00105"/>
</dbReference>
<dbReference type="GO" id="GO:0019288">
    <property type="term" value="P:isopentenyl diphosphate biosynthetic process, methylerythritol 4-phosphate pathway"/>
    <property type="evidence" value="ECO:0007669"/>
    <property type="project" value="UniProtKB-UniRule"/>
</dbReference>
<evidence type="ECO:0000256" key="4">
    <source>
        <dbReference type="ARBA" id="ARBA00023014"/>
    </source>
</evidence>
<evidence type="ECO:0000256" key="1">
    <source>
        <dbReference type="ARBA" id="ARBA00022485"/>
    </source>
</evidence>
<feature type="active site" description="Proton donor" evidence="5">
    <location>
        <position position="328"/>
    </location>
</feature>
<feature type="binding site" evidence="5">
    <location>
        <position position="426"/>
    </location>
    <ligand>
        <name>dimethylallyl diphosphate</name>
        <dbReference type="ChEBI" id="CHEBI:57623"/>
    </ligand>
</feature>
<feature type="binding site" evidence="5">
    <location>
        <position position="243"/>
    </location>
    <ligand>
        <name>dimethylallyl diphosphate</name>
        <dbReference type="ChEBI" id="CHEBI:57623"/>
    </ligand>
</feature>
<feature type="binding site" evidence="5">
    <location>
        <position position="243"/>
    </location>
    <ligand>
        <name>isopentenyl diphosphate</name>
        <dbReference type="ChEBI" id="CHEBI:128769"/>
    </ligand>
</feature>
<feature type="binding site" evidence="5">
    <location>
        <position position="426"/>
    </location>
    <ligand>
        <name>(2E)-4-hydroxy-3-methylbut-2-enyl diphosphate</name>
        <dbReference type="ChEBI" id="CHEBI:128753"/>
    </ligand>
</feature>
<evidence type="ECO:0000256" key="3">
    <source>
        <dbReference type="ARBA" id="ARBA00023004"/>
    </source>
</evidence>
<feature type="binding site" evidence="5">
    <location>
        <position position="425"/>
    </location>
    <ligand>
        <name>isopentenyl diphosphate</name>
        <dbReference type="ChEBI" id="CHEBI:128769"/>
    </ligand>
</feature>
<dbReference type="RefSeq" id="WP_093078100.1">
    <property type="nucleotide sequence ID" value="NZ_FNBE01000003.1"/>
</dbReference>
<protein>
    <recommendedName>
        <fullName evidence="5">4-hydroxy-3-methylbut-2-enyl diphosphate reductase</fullName>
        <shortName evidence="5">HMBPP reductase</shortName>
        <ecNumber evidence="5">1.17.7.4</ecNumber>
    </recommendedName>
</protein>
<comment type="pathway">
    <text evidence="5">Isoprenoid biosynthesis; isopentenyl diphosphate biosynthesis via DXP pathway; isopentenyl diphosphate from 1-deoxy-D-xylulose 5-phosphate: step 6/6.</text>
</comment>
<dbReference type="InterPro" id="IPR035994">
    <property type="entry name" value="Nucleoside_phosphorylase_sf"/>
</dbReference>
<dbReference type="EC" id="1.17.7.4" evidence="5"/>
<feature type="binding site" evidence="5">
    <location>
        <position position="425"/>
    </location>
    <ligand>
        <name>dimethylallyl diphosphate</name>
        <dbReference type="ChEBI" id="CHEBI:57623"/>
    </ligand>
</feature>
<dbReference type="GO" id="GO:0046872">
    <property type="term" value="F:metal ion binding"/>
    <property type="evidence" value="ECO:0007669"/>
    <property type="project" value="UniProtKB-KW"/>
</dbReference>
<dbReference type="InterPro" id="IPR003451">
    <property type="entry name" value="LytB/IspH"/>
</dbReference>
<dbReference type="Gene3D" id="3.40.1010.20">
    <property type="entry name" value="4-hydroxy-3-methylbut-2-enyl diphosphate reductase, catalytic domain"/>
    <property type="match status" value="2"/>
</dbReference>
<feature type="binding site" evidence="5">
    <location>
        <position position="424"/>
    </location>
    <ligand>
        <name>(2E)-4-hydroxy-3-methylbut-2-enyl diphosphate</name>
        <dbReference type="ChEBI" id="CHEBI:128753"/>
    </ligand>
</feature>
<dbReference type="GO" id="GO:0016114">
    <property type="term" value="P:terpenoid biosynthetic process"/>
    <property type="evidence" value="ECO:0007669"/>
    <property type="project" value="UniProtKB-UniRule"/>
</dbReference>
<dbReference type="Pfam" id="PF01048">
    <property type="entry name" value="PNP_UDP_1"/>
    <property type="match status" value="1"/>
</dbReference>
<keyword evidence="1 5" id="KW-0004">4Fe-4S</keyword>
<feature type="binding site" evidence="5">
    <location>
        <position position="366"/>
    </location>
    <ligand>
        <name>(2E)-4-hydroxy-3-methylbut-2-enyl diphosphate</name>
        <dbReference type="ChEBI" id="CHEBI:128753"/>
    </ligand>
</feature>
<feature type="binding site" evidence="5">
    <location>
        <position position="424"/>
    </location>
    <ligand>
        <name>isopentenyl diphosphate</name>
        <dbReference type="ChEBI" id="CHEBI:128769"/>
    </ligand>
</feature>
<feature type="binding site" evidence="5">
    <location>
        <position position="298"/>
    </location>
    <ligand>
        <name>[4Fe-4S] cluster</name>
        <dbReference type="ChEBI" id="CHEBI:49883"/>
    </ligand>
</feature>
<keyword evidence="5" id="KW-0560">Oxidoreductase</keyword>
<dbReference type="GO" id="GO:0050992">
    <property type="term" value="P:dimethylallyl diphosphate biosynthetic process"/>
    <property type="evidence" value="ECO:0007669"/>
    <property type="project" value="UniProtKB-UniRule"/>
</dbReference>
<feature type="binding site" evidence="5">
    <location>
        <position position="276"/>
    </location>
    <ligand>
        <name>(2E)-4-hydroxy-3-methylbut-2-enyl diphosphate</name>
        <dbReference type="ChEBI" id="CHEBI:128753"/>
    </ligand>
</feature>
<accession>A0A1G7I9Y2</accession>
<dbReference type="PANTHER" id="PTHR30426:SF0">
    <property type="entry name" value="4-HYDROXY-3-METHYLBUT-2-ENYL DIPHOSPHATE REDUCTASE"/>
    <property type="match status" value="1"/>
</dbReference>
<dbReference type="EMBL" id="FNBE01000003">
    <property type="protein sequence ID" value="SDF09492.1"/>
    <property type="molecule type" value="Genomic_DNA"/>
</dbReference>
<organism evidence="7 8">
    <name type="scientific">Pseudonocardia oroxyli</name>
    <dbReference type="NCBI Taxonomy" id="366584"/>
    <lineage>
        <taxon>Bacteria</taxon>
        <taxon>Bacillati</taxon>
        <taxon>Actinomycetota</taxon>
        <taxon>Actinomycetes</taxon>
        <taxon>Pseudonocardiales</taxon>
        <taxon>Pseudonocardiaceae</taxon>
        <taxon>Pseudonocardia</taxon>
    </lineage>
</organism>
<reference evidence="7 8" key="1">
    <citation type="submission" date="2016-10" db="EMBL/GenBank/DDBJ databases">
        <authorList>
            <person name="de Groot N.N."/>
        </authorList>
    </citation>
    <scope>NUCLEOTIDE SEQUENCE [LARGE SCALE GENOMIC DNA]</scope>
    <source>
        <strain evidence="7 8">CGMCC 4.3143</strain>
    </source>
</reference>
<dbReference type="STRING" id="366584.SAMN05216377_103246"/>
<keyword evidence="5" id="KW-0414">Isoprene biosynthesis</keyword>
<sequence>MSAPLGAVGLAPPVVCAPLAVEQVALRGLAASARVVRTGFGPVRSAAAARWIGSAGPRPVLVAGVAGALTEGVRPGDLVVASEIHFTDFRAPVPIPTAAALAGALRRSGLTVHLGPIVSSPTVVDGARRTELGREGHLAVDMESGWLAEAAAGGPFAVVRAIVDTPDTPLVTPGTVTRGFTALRALRRAAPVLGDWFAAVRPREVVLAEPRSFCAGVERAIDIVDRALDRYGAPVYVRRQIVHNAHVVRRLTERGAVFVEELDEVPAGAHAVLAAHGVSPAVRAQAEERELAVIDATCPLVAKVHAEVKRHVGRGETVLLIGHADHEEVEGTVGEAPADVVVVEDEAMARTLTVPDPDRVAYAMQTTLAVDEAERIADVLRARFPAIGRPRRDDICYATTNRQRAVRAVAADVDLVIVVGSENSSNSRRLAEVAGRSGVPAHLVDDVGEIDLGWLPGAARVGVSAGASAPPELVDEVVAFLSALGPAAVTTRTTGTEDVVFTLPKEVL</sequence>
<feature type="binding site" evidence="5">
    <location>
        <position position="276"/>
    </location>
    <ligand>
        <name>dimethylallyl diphosphate</name>
        <dbReference type="ChEBI" id="CHEBI:57623"/>
    </ligand>
</feature>
<comment type="catalytic activity">
    <reaction evidence="5">
        <text>dimethylallyl diphosphate + 2 oxidized [2Fe-2S]-[ferredoxin] + H2O = (2E)-4-hydroxy-3-methylbut-2-enyl diphosphate + 2 reduced [2Fe-2S]-[ferredoxin] + 2 H(+)</text>
        <dbReference type="Rhea" id="RHEA:24825"/>
        <dbReference type="Rhea" id="RHEA-COMP:10000"/>
        <dbReference type="Rhea" id="RHEA-COMP:10001"/>
        <dbReference type="ChEBI" id="CHEBI:15377"/>
        <dbReference type="ChEBI" id="CHEBI:15378"/>
        <dbReference type="ChEBI" id="CHEBI:33737"/>
        <dbReference type="ChEBI" id="CHEBI:33738"/>
        <dbReference type="ChEBI" id="CHEBI:57623"/>
        <dbReference type="ChEBI" id="CHEBI:128753"/>
        <dbReference type="EC" id="1.17.7.4"/>
    </reaction>
</comment>
<feature type="binding site" evidence="5">
    <location>
        <position position="214"/>
    </location>
    <ligand>
        <name>[4Fe-4S] cluster</name>
        <dbReference type="ChEBI" id="CHEBI:49883"/>
    </ligand>
</feature>
<dbReference type="UniPathway" id="UPA00056">
    <property type="reaction ID" value="UER00097"/>
</dbReference>
<feature type="binding site" evidence="5">
    <location>
        <position position="396"/>
    </location>
    <ligand>
        <name>[4Fe-4S] cluster</name>
        <dbReference type="ChEBI" id="CHEBI:49883"/>
    </ligand>
</feature>
<dbReference type="NCBIfam" id="NF002190">
    <property type="entry name" value="PRK01045.1-4"/>
    <property type="match status" value="1"/>
</dbReference>
<dbReference type="HAMAP" id="MF_00191">
    <property type="entry name" value="IspH"/>
    <property type="match status" value="1"/>
</dbReference>
<feature type="binding site" evidence="5">
    <location>
        <position position="243"/>
    </location>
    <ligand>
        <name>(2E)-4-hydroxy-3-methylbut-2-enyl diphosphate</name>
        <dbReference type="ChEBI" id="CHEBI:128753"/>
    </ligand>
</feature>
<gene>
    <name evidence="5" type="primary">ispH</name>
    <name evidence="7" type="ORF">SAMN05216377_103246</name>
</gene>
<dbReference type="AlphaFoldDB" id="A0A1G7I9Y2"/>
<evidence type="ECO:0000313" key="8">
    <source>
        <dbReference type="Proteomes" id="UP000198967"/>
    </source>
</evidence>
<feature type="binding site" evidence="5">
    <location>
        <position position="426"/>
    </location>
    <ligand>
        <name>isopentenyl diphosphate</name>
        <dbReference type="ChEBI" id="CHEBI:128769"/>
    </ligand>
</feature>
<dbReference type="InterPro" id="IPR000845">
    <property type="entry name" value="Nucleoside_phosphorylase_d"/>
</dbReference>
<dbReference type="PANTHER" id="PTHR30426">
    <property type="entry name" value="4-HYDROXY-3-METHYLBUT-2-ENYL DIPHOSPHATE REDUCTASE"/>
    <property type="match status" value="1"/>
</dbReference>
<evidence type="ECO:0000256" key="2">
    <source>
        <dbReference type="ARBA" id="ARBA00022723"/>
    </source>
</evidence>
<keyword evidence="8" id="KW-1185">Reference proteome</keyword>
<feature type="binding site" evidence="5">
    <location>
        <position position="326"/>
    </location>
    <ligand>
        <name>isopentenyl diphosphate</name>
        <dbReference type="ChEBI" id="CHEBI:128769"/>
    </ligand>
</feature>
<proteinExistence type="inferred from homology"/>
<comment type="similarity">
    <text evidence="5">Belongs to the IspH family.</text>
</comment>
<feature type="binding site" evidence="5">
    <location>
        <position position="468"/>
    </location>
    <ligand>
        <name>isopentenyl diphosphate</name>
        <dbReference type="ChEBI" id="CHEBI:128769"/>
    </ligand>
</feature>
<dbReference type="Gene3D" id="3.40.50.11270">
    <property type="match status" value="1"/>
</dbReference>
<dbReference type="GO" id="GO:0051745">
    <property type="term" value="F:4-hydroxy-3-methylbut-2-enyl diphosphate reductase activity"/>
    <property type="evidence" value="ECO:0007669"/>
    <property type="project" value="UniProtKB-UniRule"/>
</dbReference>
<dbReference type="Pfam" id="PF02401">
    <property type="entry name" value="LYTB"/>
    <property type="match status" value="1"/>
</dbReference>
<keyword evidence="3 5" id="KW-0408">Iron</keyword>
<dbReference type="SUPFAM" id="SSF53167">
    <property type="entry name" value="Purine and uridine phosphorylases"/>
    <property type="match status" value="1"/>
</dbReference>
<dbReference type="GO" id="GO:0009116">
    <property type="term" value="P:nucleoside metabolic process"/>
    <property type="evidence" value="ECO:0007669"/>
    <property type="project" value="InterPro"/>
</dbReference>
<dbReference type="Gene3D" id="3.40.50.1580">
    <property type="entry name" value="Nucleoside phosphorylase domain"/>
    <property type="match status" value="1"/>
</dbReference>
<comment type="function">
    <text evidence="5">Catalyzes the conversion of 1-hydroxy-2-methyl-2-(E)-butenyl 4-diphosphate (HMBPP) into a mixture of isopentenyl diphosphate (IPP) and dimethylallyl diphosphate (DMAPP). Acts in the terminal step of the DOXP/MEP pathway for isoprenoid precursor biosynthesis.</text>
</comment>
<name>A0A1G7I9Y2_PSEOR</name>
<dbReference type="GO" id="GO:0051539">
    <property type="term" value="F:4 iron, 4 sulfur cluster binding"/>
    <property type="evidence" value="ECO:0007669"/>
    <property type="project" value="UniProtKB-UniRule"/>
</dbReference>
<dbReference type="CDD" id="cd13944">
    <property type="entry name" value="lytB_ispH"/>
    <property type="match status" value="1"/>
</dbReference>